<reference evidence="2 3" key="1">
    <citation type="submission" date="2013-02" db="EMBL/GenBank/DDBJ databases">
        <title>The Genome Sequence of Enterococcus phoeniculicola BAA-412.</title>
        <authorList>
            <consortium name="The Broad Institute Genome Sequencing Platform"/>
            <consortium name="The Broad Institute Genome Sequencing Center for Infectious Disease"/>
            <person name="Earl A.M."/>
            <person name="Gilmore M.S."/>
            <person name="Lebreton F."/>
            <person name="Walker B."/>
            <person name="Young S.K."/>
            <person name="Zeng Q."/>
            <person name="Gargeya S."/>
            <person name="Fitzgerald M."/>
            <person name="Haas B."/>
            <person name="Abouelleil A."/>
            <person name="Alvarado L."/>
            <person name="Arachchi H.M."/>
            <person name="Berlin A.M."/>
            <person name="Chapman S.B."/>
            <person name="Dewar J."/>
            <person name="Goldberg J."/>
            <person name="Griggs A."/>
            <person name="Gujja S."/>
            <person name="Hansen M."/>
            <person name="Howarth C."/>
            <person name="Imamovic A."/>
            <person name="Larimer J."/>
            <person name="McCowan C."/>
            <person name="Murphy C."/>
            <person name="Neiman D."/>
            <person name="Pearson M."/>
            <person name="Priest M."/>
            <person name="Roberts A."/>
            <person name="Saif S."/>
            <person name="Shea T."/>
            <person name="Sisk P."/>
            <person name="Sykes S."/>
            <person name="Wortman J."/>
            <person name="Nusbaum C."/>
            <person name="Birren B."/>
        </authorList>
    </citation>
    <scope>NUCLEOTIDE SEQUENCE [LARGE SCALE GENOMIC DNA]</scope>
    <source>
        <strain evidence="2 3">ATCC BAA-412</strain>
    </source>
</reference>
<evidence type="ECO:0000256" key="1">
    <source>
        <dbReference type="SAM" id="MobiDB-lite"/>
    </source>
</evidence>
<protein>
    <submittedName>
        <fullName evidence="2">Uncharacterized protein</fullName>
    </submittedName>
</protein>
<evidence type="ECO:0000313" key="3">
    <source>
        <dbReference type="Proteomes" id="UP000013785"/>
    </source>
</evidence>
<gene>
    <name evidence="2" type="ORF">UC3_01413</name>
</gene>
<sequence>MTLTENEQLIRQLKEEKQALNDALYQAYEELKRVKERVSNAEKQTQEWQKRAAEKETALEEAKKAGTIQPLTSNENEELIQTKRQINELMTLNEELKKEVDQSQREIGEVLISAKKQASRTIQEAEIEAKQMIHSAELTLDTISNRAKKIALEVDESRQSVTKIYDELQVKVAQLAKGSLVIESEEG</sequence>
<proteinExistence type="predicted"/>
<dbReference type="OrthoDB" id="2195310at2"/>
<keyword evidence="3" id="KW-1185">Reference proteome</keyword>
<dbReference type="eggNOG" id="COG1196">
    <property type="taxonomic scope" value="Bacteria"/>
</dbReference>
<organism evidence="2 3">
    <name type="scientific">Enterococcus phoeniculicola ATCC BAA-412</name>
    <dbReference type="NCBI Taxonomy" id="1158610"/>
    <lineage>
        <taxon>Bacteria</taxon>
        <taxon>Bacillati</taxon>
        <taxon>Bacillota</taxon>
        <taxon>Bacilli</taxon>
        <taxon>Lactobacillales</taxon>
        <taxon>Enterococcaceae</taxon>
        <taxon>Enterococcus</taxon>
    </lineage>
</organism>
<dbReference type="AlphaFoldDB" id="R3TWM5"/>
<name>R3TWM5_9ENTE</name>
<accession>R3TWM5</accession>
<feature type="region of interest" description="Disordered" evidence="1">
    <location>
        <begin position="38"/>
        <end position="64"/>
    </location>
</feature>
<comment type="caution">
    <text evidence="2">The sequence shown here is derived from an EMBL/GenBank/DDBJ whole genome shotgun (WGS) entry which is preliminary data.</text>
</comment>
<dbReference type="Proteomes" id="UP000013785">
    <property type="component" value="Unassembled WGS sequence"/>
</dbReference>
<evidence type="ECO:0000313" key="2">
    <source>
        <dbReference type="EMBL" id="EOL45523.1"/>
    </source>
</evidence>
<dbReference type="EMBL" id="AJAT01000012">
    <property type="protein sequence ID" value="EOL45523.1"/>
    <property type="molecule type" value="Genomic_DNA"/>
</dbReference>
<dbReference type="RefSeq" id="WP_010768076.1">
    <property type="nucleotide sequence ID" value="NZ_ASWE01000003.1"/>
</dbReference>
<dbReference type="STRING" id="154621.RV11_GL000039"/>
<dbReference type="PATRIC" id="fig|1158610.3.peg.1396"/>
<dbReference type="HOGENOM" id="CLU_1445603_0_0_9"/>